<evidence type="ECO:0000313" key="3">
    <source>
        <dbReference type="Proteomes" id="UP000244855"/>
    </source>
</evidence>
<proteinExistence type="predicted"/>
<evidence type="ECO:0000256" key="1">
    <source>
        <dbReference type="SAM" id="MobiDB-lite"/>
    </source>
</evidence>
<organism evidence="2 3">
    <name type="scientific">Periconia macrospinosa</name>
    <dbReference type="NCBI Taxonomy" id="97972"/>
    <lineage>
        <taxon>Eukaryota</taxon>
        <taxon>Fungi</taxon>
        <taxon>Dikarya</taxon>
        <taxon>Ascomycota</taxon>
        <taxon>Pezizomycotina</taxon>
        <taxon>Dothideomycetes</taxon>
        <taxon>Pleosporomycetidae</taxon>
        <taxon>Pleosporales</taxon>
        <taxon>Massarineae</taxon>
        <taxon>Periconiaceae</taxon>
        <taxon>Periconia</taxon>
    </lineage>
</organism>
<evidence type="ECO:0000313" key="2">
    <source>
        <dbReference type="EMBL" id="PVI05458.1"/>
    </source>
</evidence>
<protein>
    <submittedName>
        <fullName evidence="2">Uncharacterized protein</fullName>
    </submittedName>
</protein>
<reference evidence="2 3" key="1">
    <citation type="journal article" date="2018" name="Sci. Rep.">
        <title>Comparative genomics provides insights into the lifestyle and reveals functional heterogeneity of dark septate endophytic fungi.</title>
        <authorList>
            <person name="Knapp D.G."/>
            <person name="Nemeth J.B."/>
            <person name="Barry K."/>
            <person name="Hainaut M."/>
            <person name="Henrissat B."/>
            <person name="Johnson J."/>
            <person name="Kuo A."/>
            <person name="Lim J.H.P."/>
            <person name="Lipzen A."/>
            <person name="Nolan M."/>
            <person name="Ohm R.A."/>
            <person name="Tamas L."/>
            <person name="Grigoriev I.V."/>
            <person name="Spatafora J.W."/>
            <person name="Nagy L.G."/>
            <person name="Kovacs G.M."/>
        </authorList>
    </citation>
    <scope>NUCLEOTIDE SEQUENCE [LARGE SCALE GENOMIC DNA]</scope>
    <source>
        <strain evidence="2 3">DSE2036</strain>
    </source>
</reference>
<dbReference type="AlphaFoldDB" id="A0A2V1E4F9"/>
<feature type="region of interest" description="Disordered" evidence="1">
    <location>
        <begin position="111"/>
        <end position="130"/>
    </location>
</feature>
<dbReference type="STRING" id="97972.A0A2V1E4F9"/>
<keyword evidence="3" id="KW-1185">Reference proteome</keyword>
<dbReference type="Proteomes" id="UP000244855">
    <property type="component" value="Unassembled WGS sequence"/>
</dbReference>
<accession>A0A2V1E4F9</accession>
<sequence length="636" mass="73430">MSAETNIAAASLVVALTALLIAGGQLLQAIFGNVPGYRRCAESVIGPWSKLRHRSWRWVEFRYEVEFEAPHFVILPPRIPNIDDHTYDLADQFQDVTGKNENHLRALKDSVAPNNRPTRGRYQAGMGDAEKHDEHYRQDEVLNLAKIVNRNETRVSWLQLLEAVHRTYSAYRPYQSKHSRVGVRSEATTAAVSIRKWSWDFMPVDLLKPLATSTLNNMILFALRLGMQWRRLDLENGIFLADGNGYNLTSLEIRGLGIVFTFKATGAHEEPQLLAPSKAVDKAMFGIISGCKELVRRDFHFVDPWRNLDHHSVFENMGIGDLDLRNKLVAGKWIEQHSDAIILLSSFMPMSGCSLLFTCLPEIRSGAPITPIHYWEGRLSLVESLRDRVEQLDQIDTKHHRSYTALKLVLERFEKLQQPRWWNDFLDVWPESVIEGSSEQKKLELVEECTAIFKWTTDYFHGQLHSSNETGDDATKSYTVPVPDWTESHRGNTRYVQLVAAHCIMVYSAVDHSIANFEQLREESLADERRRRRFDETMLSNRNYEQTCSQFQYHIARRYVACVKDGPDNVVGYLQERGVKWDVEDIEAAWWVMMLRGVTWDMSCVGDPAFRNKRHQWTPELVPSFFYDLQTPVWIT</sequence>
<name>A0A2V1E4F9_9PLEO</name>
<dbReference type="EMBL" id="KZ805314">
    <property type="protein sequence ID" value="PVI05458.1"/>
    <property type="molecule type" value="Genomic_DNA"/>
</dbReference>
<dbReference type="OrthoDB" id="5227693at2759"/>
<gene>
    <name evidence="2" type="ORF">DM02DRAFT_725149</name>
</gene>